<name>A0A1D3D5S7_9EIME</name>
<dbReference type="EMBL" id="JROU02000620">
    <property type="protein sequence ID" value="OEH78787.1"/>
    <property type="molecule type" value="Genomic_DNA"/>
</dbReference>
<dbReference type="AlphaFoldDB" id="A0A1D3D5S7"/>
<dbReference type="VEuPathDB" id="ToxoDB:cyc_08516"/>
<evidence type="ECO:0000313" key="2">
    <source>
        <dbReference type="EMBL" id="OEH78787.1"/>
    </source>
</evidence>
<feature type="compositionally biased region" description="Basic residues" evidence="1">
    <location>
        <begin position="175"/>
        <end position="190"/>
    </location>
</feature>
<reference evidence="2 3" key="1">
    <citation type="journal article" date="2016" name="BMC Genomics">
        <title>Comparative genomics reveals Cyclospora cayetanensis possesses coccidia-like metabolism and invasion components but unique surface antigens.</title>
        <authorList>
            <person name="Liu S."/>
            <person name="Wang L."/>
            <person name="Zheng H."/>
            <person name="Xu Z."/>
            <person name="Roellig D.M."/>
            <person name="Li N."/>
            <person name="Frace M.A."/>
            <person name="Tang K."/>
            <person name="Arrowood M.J."/>
            <person name="Moss D.M."/>
            <person name="Zhang L."/>
            <person name="Feng Y."/>
            <person name="Xiao L."/>
        </authorList>
    </citation>
    <scope>NUCLEOTIDE SEQUENCE [LARGE SCALE GENOMIC DNA]</scope>
    <source>
        <strain evidence="2 3">CHN_HEN01</strain>
    </source>
</reference>
<comment type="caution">
    <text evidence="2">The sequence shown here is derived from an EMBL/GenBank/DDBJ whole genome shotgun (WGS) entry which is preliminary data.</text>
</comment>
<sequence>MTIPPRDYERFNVSGPACCALAPPLLKEAAPSQQRQQQQEPQRKQQHPREEERQQLLLLQPEEKHQSLSATKGPPAHTAGEASQAVSQTEAAAAGTPPQAPFGAEEGAVQTATTEMPPPVEALIEQLHTQAVLPTRKSRRELWTRLQTEEALQRQKGYMLQAHKRRQKSKDWKDLHHRCLQQQQTKRRRP</sequence>
<feature type="region of interest" description="Disordered" evidence="1">
    <location>
        <begin position="24"/>
        <end position="113"/>
    </location>
</feature>
<proteinExistence type="predicted"/>
<keyword evidence="3" id="KW-1185">Reference proteome</keyword>
<evidence type="ECO:0000256" key="1">
    <source>
        <dbReference type="SAM" id="MobiDB-lite"/>
    </source>
</evidence>
<dbReference type="InParanoid" id="A0A1D3D5S7"/>
<protein>
    <submittedName>
        <fullName evidence="2">Uncharacterized protein</fullName>
    </submittedName>
</protein>
<gene>
    <name evidence="2" type="ORF">cyc_08516</name>
</gene>
<feature type="compositionally biased region" description="Basic and acidic residues" evidence="1">
    <location>
        <begin position="41"/>
        <end position="54"/>
    </location>
</feature>
<feature type="region of interest" description="Disordered" evidence="1">
    <location>
        <begin position="154"/>
        <end position="190"/>
    </location>
</feature>
<dbReference type="Proteomes" id="UP000095192">
    <property type="component" value="Unassembled WGS sequence"/>
</dbReference>
<dbReference type="VEuPathDB" id="ToxoDB:LOC34622958"/>
<organism evidence="2 3">
    <name type="scientific">Cyclospora cayetanensis</name>
    <dbReference type="NCBI Taxonomy" id="88456"/>
    <lineage>
        <taxon>Eukaryota</taxon>
        <taxon>Sar</taxon>
        <taxon>Alveolata</taxon>
        <taxon>Apicomplexa</taxon>
        <taxon>Conoidasida</taxon>
        <taxon>Coccidia</taxon>
        <taxon>Eucoccidiorida</taxon>
        <taxon>Eimeriorina</taxon>
        <taxon>Eimeriidae</taxon>
        <taxon>Cyclospora</taxon>
    </lineage>
</organism>
<accession>A0A1D3D5S7</accession>
<evidence type="ECO:0000313" key="3">
    <source>
        <dbReference type="Proteomes" id="UP000095192"/>
    </source>
</evidence>